<dbReference type="Proteomes" id="UP001501666">
    <property type="component" value="Unassembled WGS sequence"/>
</dbReference>
<evidence type="ECO:0000313" key="3">
    <source>
        <dbReference type="Proteomes" id="UP001501666"/>
    </source>
</evidence>
<dbReference type="InterPro" id="IPR018114">
    <property type="entry name" value="TRYPSIN_HIS"/>
</dbReference>
<evidence type="ECO:0000256" key="1">
    <source>
        <dbReference type="SAM" id="SignalP"/>
    </source>
</evidence>
<proteinExistence type="predicted"/>
<gene>
    <name evidence="2" type="ORF">GCM10010412_101100</name>
</gene>
<dbReference type="InterPro" id="IPR033116">
    <property type="entry name" value="TRYPSIN_SER"/>
</dbReference>
<reference evidence="3" key="1">
    <citation type="journal article" date="2019" name="Int. J. Syst. Evol. Microbiol.">
        <title>The Global Catalogue of Microorganisms (GCM) 10K type strain sequencing project: providing services to taxonomists for standard genome sequencing and annotation.</title>
        <authorList>
            <consortium name="The Broad Institute Genomics Platform"/>
            <consortium name="The Broad Institute Genome Sequencing Center for Infectious Disease"/>
            <person name="Wu L."/>
            <person name="Ma J."/>
        </authorList>
    </citation>
    <scope>NUCLEOTIDE SEQUENCE [LARGE SCALE GENOMIC DNA]</scope>
    <source>
        <strain evidence="3">JCM 6835</strain>
    </source>
</reference>
<organism evidence="2 3">
    <name type="scientific">Nonomuraea recticatena</name>
    <dbReference type="NCBI Taxonomy" id="46178"/>
    <lineage>
        <taxon>Bacteria</taxon>
        <taxon>Bacillati</taxon>
        <taxon>Actinomycetota</taxon>
        <taxon>Actinomycetes</taxon>
        <taxon>Streptosporangiales</taxon>
        <taxon>Streptosporangiaceae</taxon>
        <taxon>Nonomuraea</taxon>
    </lineage>
</organism>
<accession>A0ABP6FVF0</accession>
<keyword evidence="3" id="KW-1185">Reference proteome</keyword>
<name>A0ABP6FVF0_9ACTN</name>
<evidence type="ECO:0008006" key="4">
    <source>
        <dbReference type="Google" id="ProtNLM"/>
    </source>
</evidence>
<dbReference type="Gene3D" id="2.40.10.10">
    <property type="entry name" value="Trypsin-like serine proteases"/>
    <property type="match status" value="2"/>
</dbReference>
<evidence type="ECO:0000313" key="2">
    <source>
        <dbReference type="EMBL" id="GAA2702897.1"/>
    </source>
</evidence>
<comment type="caution">
    <text evidence="2">The sequence shown here is derived from an EMBL/GenBank/DDBJ whole genome shotgun (WGS) entry which is preliminary data.</text>
</comment>
<dbReference type="InterPro" id="IPR009003">
    <property type="entry name" value="Peptidase_S1_PA"/>
</dbReference>
<dbReference type="EMBL" id="BAAATE010000089">
    <property type="protein sequence ID" value="GAA2702897.1"/>
    <property type="molecule type" value="Genomic_DNA"/>
</dbReference>
<dbReference type="SUPFAM" id="SSF50494">
    <property type="entry name" value="Trypsin-like serine proteases"/>
    <property type="match status" value="1"/>
</dbReference>
<protein>
    <recommendedName>
        <fullName evidence="4">Trypsin-like serine protease</fullName>
    </recommendedName>
</protein>
<dbReference type="PROSITE" id="PS00134">
    <property type="entry name" value="TRYPSIN_HIS"/>
    <property type="match status" value="1"/>
</dbReference>
<keyword evidence="1" id="KW-0732">Signal</keyword>
<sequence>MRSPGSRMLVAALAVLVSAVMVPPAEARLRAQDGKPIIEEKTPFGYIPADVREKMRAQEPLTKAASLLRWEVENNGHAGYANISLEPDGVALHWKGQIPPGMKTAMTQAGQHAKVRVVPARYSQAELRAATDSLFEYMKEHPGGPVRSVGVSQDGSAIEVGVVDSEAQTSTADLPKTAIPVKTVRRAAPKLTSRLSDSAPYWGGARLWNPARQTKCTSGFGVKNSAGTEFLLTAAHCFTPPEQVETWTCCRTVGNATHETYWHDLLLVQTDAGGRIYDGGVGTGEFSKSVYGWDWVYSGEYLCTSGSVSGVICNFTQGNAFTFSYCDWDSDGDWTCMNDLLLAVQMDGLLAGLEGDSGGPVFSLRNDGVIAKGIISGRNDHVLIHQDFGTAWRDFGIVPISG</sequence>
<dbReference type="InterPro" id="IPR043504">
    <property type="entry name" value="Peptidase_S1_PA_chymotrypsin"/>
</dbReference>
<feature type="signal peptide" evidence="1">
    <location>
        <begin position="1"/>
        <end position="27"/>
    </location>
</feature>
<dbReference type="PROSITE" id="PS00135">
    <property type="entry name" value="TRYPSIN_SER"/>
    <property type="match status" value="1"/>
</dbReference>
<feature type="chain" id="PRO_5046573905" description="Trypsin-like serine protease" evidence="1">
    <location>
        <begin position="28"/>
        <end position="402"/>
    </location>
</feature>